<proteinExistence type="predicted"/>
<evidence type="ECO:0000313" key="1">
    <source>
        <dbReference type="EMBL" id="KRM91481.1"/>
    </source>
</evidence>
<reference evidence="1 2" key="1">
    <citation type="journal article" date="2015" name="Genome Announc.">
        <title>Expanding the biotechnology potential of lactobacilli through comparative genomics of 213 strains and associated genera.</title>
        <authorList>
            <person name="Sun Z."/>
            <person name="Harris H.M."/>
            <person name="McCann A."/>
            <person name="Guo C."/>
            <person name="Argimon S."/>
            <person name="Zhang W."/>
            <person name="Yang X."/>
            <person name="Jeffery I.B."/>
            <person name="Cooney J.C."/>
            <person name="Kagawa T.F."/>
            <person name="Liu W."/>
            <person name="Song Y."/>
            <person name="Salvetti E."/>
            <person name="Wrobel A."/>
            <person name="Rasinkangas P."/>
            <person name="Parkhill J."/>
            <person name="Rea M.C."/>
            <person name="O'Sullivan O."/>
            <person name="Ritari J."/>
            <person name="Douillard F.P."/>
            <person name="Paul Ross R."/>
            <person name="Yang R."/>
            <person name="Briner A.E."/>
            <person name="Felis G.E."/>
            <person name="de Vos W.M."/>
            <person name="Barrangou R."/>
            <person name="Klaenhammer T.R."/>
            <person name="Caufield P.W."/>
            <person name="Cui Y."/>
            <person name="Zhang H."/>
            <person name="O'Toole P.W."/>
        </authorList>
    </citation>
    <scope>NUCLEOTIDE SEQUENCE [LARGE SCALE GENOMIC DNA]</scope>
    <source>
        <strain evidence="1 2">DSM 21116</strain>
    </source>
</reference>
<dbReference type="RefSeq" id="WP_057828721.1">
    <property type="nucleotide sequence ID" value="NZ_AYZE01000010.1"/>
</dbReference>
<comment type="caution">
    <text evidence="1">The sequence shown here is derived from an EMBL/GenBank/DDBJ whole genome shotgun (WGS) entry which is preliminary data.</text>
</comment>
<keyword evidence="2" id="KW-1185">Reference proteome</keyword>
<sequence>MSLKSTIKDCQTLIEFDNGDVLKEKDIVIFSLFSGLNEKAKTINVLDEAKQYSDFSIIVRSFIEQLSYLNYILKENTVNRAQMYLMFQKYNDCLKVKKYIELPTANKDEVEKFKEKINIKIKKDDGNFNSFEDQFNYFEAKYIELLPPDTKPERTSWYSVENNKKNGINNFRELMNDLEMLPVYLGLYATMSNAVHGSDATSHFEVIDENTFGYVVNDMNEIVEMVDAYLRSEFISVAKYYRILNKGKFKAIYEKFKINASFNLKNF</sequence>
<evidence type="ECO:0000313" key="2">
    <source>
        <dbReference type="Proteomes" id="UP000051131"/>
    </source>
</evidence>
<dbReference type="EMBL" id="AYZE01000010">
    <property type="protein sequence ID" value="KRM91481.1"/>
    <property type="molecule type" value="Genomic_DNA"/>
</dbReference>
<dbReference type="STRING" id="1423729.FC80_GL000448"/>
<gene>
    <name evidence="1" type="ORF">FC80_GL000448</name>
</gene>
<accession>A0A0R2CTC9</accession>
<protein>
    <submittedName>
        <fullName evidence="1">Uncharacterized protein</fullName>
    </submittedName>
</protein>
<dbReference type="InterPro" id="IPR043733">
    <property type="entry name" value="DUF5677"/>
</dbReference>
<name>A0A0R2CTC9_9LACO</name>
<dbReference type="Pfam" id="PF18928">
    <property type="entry name" value="DUF5677"/>
    <property type="match status" value="1"/>
</dbReference>
<dbReference type="AlphaFoldDB" id="A0A0R2CTC9"/>
<dbReference type="Proteomes" id="UP000051131">
    <property type="component" value="Unassembled WGS sequence"/>
</dbReference>
<organism evidence="1 2">
    <name type="scientific">Liquorilactobacillus cacaonum DSM 21116</name>
    <dbReference type="NCBI Taxonomy" id="1423729"/>
    <lineage>
        <taxon>Bacteria</taxon>
        <taxon>Bacillati</taxon>
        <taxon>Bacillota</taxon>
        <taxon>Bacilli</taxon>
        <taxon>Lactobacillales</taxon>
        <taxon>Lactobacillaceae</taxon>
        <taxon>Liquorilactobacillus</taxon>
    </lineage>
</organism>
<dbReference type="PATRIC" id="fig|1423729.3.peg.450"/>